<comment type="catalytic activity">
    <reaction evidence="8">
        <text>a 2'-deoxycytidine in DNA + S-adenosyl-L-methionine = an N(4)-methyl-2'-deoxycytidine in DNA + S-adenosyl-L-homocysteine + H(+)</text>
        <dbReference type="Rhea" id="RHEA:16857"/>
        <dbReference type="Rhea" id="RHEA-COMP:11369"/>
        <dbReference type="Rhea" id="RHEA-COMP:13674"/>
        <dbReference type="ChEBI" id="CHEBI:15378"/>
        <dbReference type="ChEBI" id="CHEBI:57856"/>
        <dbReference type="ChEBI" id="CHEBI:59789"/>
        <dbReference type="ChEBI" id="CHEBI:85452"/>
        <dbReference type="ChEBI" id="CHEBI:137933"/>
        <dbReference type="EC" id="2.1.1.113"/>
    </reaction>
</comment>
<reference evidence="10 11" key="1">
    <citation type="submission" date="2017-09" db="EMBL/GenBank/DDBJ databases">
        <title>Large-scale bioinformatics analysis of Bacillus genomes uncovers conserved roles of natural products in bacterial physiology.</title>
        <authorList>
            <consortium name="Agbiome Team Llc"/>
            <person name="Bleich R.M."/>
            <person name="Grubbs K.J."/>
            <person name="Santa Maria K.C."/>
            <person name="Allen S.E."/>
            <person name="Farag S."/>
            <person name="Shank E.A."/>
            <person name="Bowers A."/>
        </authorList>
    </citation>
    <scope>NUCLEOTIDE SEQUENCE [LARGE SCALE GENOMIC DNA]</scope>
    <source>
        <strain evidence="10 11">AFS053130</strain>
    </source>
</reference>
<dbReference type="GO" id="GO:0009307">
    <property type="term" value="P:DNA restriction-modification system"/>
    <property type="evidence" value="ECO:0007669"/>
    <property type="project" value="UniProtKB-KW"/>
</dbReference>
<evidence type="ECO:0000259" key="9">
    <source>
        <dbReference type="Pfam" id="PF01555"/>
    </source>
</evidence>
<organism evidence="10 11">
    <name type="scientific">Bacillus cereus</name>
    <dbReference type="NCBI Taxonomy" id="1396"/>
    <lineage>
        <taxon>Bacteria</taxon>
        <taxon>Bacillati</taxon>
        <taxon>Bacillota</taxon>
        <taxon>Bacilli</taxon>
        <taxon>Bacillales</taxon>
        <taxon>Bacillaceae</taxon>
        <taxon>Bacillus</taxon>
        <taxon>Bacillus cereus group</taxon>
    </lineage>
</organism>
<dbReference type="EC" id="2.1.1.113" evidence="2"/>
<dbReference type="Pfam" id="PF01555">
    <property type="entry name" value="N6_N4_Mtase"/>
    <property type="match status" value="1"/>
</dbReference>
<dbReference type="AlphaFoldDB" id="A0A2B9E3B5"/>
<dbReference type="GO" id="GO:0015667">
    <property type="term" value="F:site-specific DNA-methyltransferase (cytosine-N4-specific) activity"/>
    <property type="evidence" value="ECO:0007669"/>
    <property type="project" value="UniProtKB-EC"/>
</dbReference>
<dbReference type="EMBL" id="NUHO01000030">
    <property type="protein sequence ID" value="PGM95305.1"/>
    <property type="molecule type" value="Genomic_DNA"/>
</dbReference>
<dbReference type="InterPro" id="IPR002941">
    <property type="entry name" value="DNA_methylase_N4/N6"/>
</dbReference>
<accession>A0A2B9E3B5</accession>
<dbReference type="SUPFAM" id="SSF53335">
    <property type="entry name" value="S-adenosyl-L-methionine-dependent methyltransferases"/>
    <property type="match status" value="2"/>
</dbReference>
<dbReference type="GO" id="GO:0003677">
    <property type="term" value="F:DNA binding"/>
    <property type="evidence" value="ECO:0007669"/>
    <property type="project" value="UniProtKB-KW"/>
</dbReference>
<dbReference type="GO" id="GO:0008170">
    <property type="term" value="F:N-methyltransferase activity"/>
    <property type="evidence" value="ECO:0007669"/>
    <property type="project" value="InterPro"/>
</dbReference>
<evidence type="ECO:0000256" key="5">
    <source>
        <dbReference type="ARBA" id="ARBA00022691"/>
    </source>
</evidence>
<dbReference type="RefSeq" id="WP_098776496.1">
    <property type="nucleotide sequence ID" value="NZ_NUHO01000030.1"/>
</dbReference>
<comment type="similarity">
    <text evidence="1">Belongs to the N(4)/N(6)-methyltransferase family. N(4) subfamily.</text>
</comment>
<keyword evidence="5" id="KW-0949">S-adenosyl-L-methionine</keyword>
<evidence type="ECO:0000313" key="10">
    <source>
        <dbReference type="EMBL" id="PGM95305.1"/>
    </source>
</evidence>
<evidence type="ECO:0000256" key="8">
    <source>
        <dbReference type="ARBA" id="ARBA00049120"/>
    </source>
</evidence>
<evidence type="ECO:0000313" key="11">
    <source>
        <dbReference type="Proteomes" id="UP000222054"/>
    </source>
</evidence>
<evidence type="ECO:0000256" key="2">
    <source>
        <dbReference type="ARBA" id="ARBA00012185"/>
    </source>
</evidence>
<evidence type="ECO:0000256" key="1">
    <source>
        <dbReference type="ARBA" id="ARBA00010203"/>
    </source>
</evidence>
<sequence length="557" mass="64888">MKESKNKKEKLIWGELNLDYSGENNYASFLSSTSNVHSYPAKAVPNMIFDLLENISNQYKVNSVLDPFVGSGTTAVEAKYMGIDFYGSDLNPLAILLSRTKVLNLTNPISTMKTIKDFLMHLQDGYDNAENINMVSFQNIEYWFKKKNIRELSYLKSSISEFLIKRSLDIREEYALILCTAFSSTIRMSSLSRNSEFKLYRMSPSDIEKFSINSIDIFINNVNNIINMLEITRNVYKNNVHSTIELDNAKHLKFLKDKKVDFILTSPPYGDSRSTVAYGQFSRLSLQWMSDLMNEHLNIKVYSENCDEYLLGGKKSEFEVTDDIIIDKSKNLRELVLKMDNVIDNELAQLQKMKKNLVEIQNTIFEGKDIALVDIRADLLELIRERIRLRSYRHFNGEASYTIKEVRTFSIEETNEFFDKLFAANKKSKLEALNTLEEILPSVMETIKRKIKSVSRRKEEVLNFFKDLYQVVLRTNEVLSDKGVQAWIVGHRTVLGKININMMEILNDWFINIGYQKITDLTREYSFKRLPYHINSTINRNEQIQTMMQEYILIVQK</sequence>
<evidence type="ECO:0000256" key="7">
    <source>
        <dbReference type="ARBA" id="ARBA00023125"/>
    </source>
</evidence>
<proteinExistence type="inferred from homology"/>
<name>A0A2B9E3B5_BACCE</name>
<feature type="domain" description="DNA methylase N-4/N-6" evidence="9">
    <location>
        <begin position="7"/>
        <end position="92"/>
    </location>
</feature>
<keyword evidence="7" id="KW-0238">DNA-binding</keyword>
<protein>
    <recommendedName>
        <fullName evidence="2">site-specific DNA-methyltransferase (cytosine-N(4)-specific)</fullName>
        <ecNumber evidence="2">2.1.1.113</ecNumber>
    </recommendedName>
</protein>
<dbReference type="InterPro" id="IPR029063">
    <property type="entry name" value="SAM-dependent_MTases_sf"/>
</dbReference>
<evidence type="ECO:0000256" key="3">
    <source>
        <dbReference type="ARBA" id="ARBA00022603"/>
    </source>
</evidence>
<keyword evidence="3" id="KW-0489">Methyltransferase</keyword>
<keyword evidence="6" id="KW-0680">Restriction system</keyword>
<dbReference type="GO" id="GO:0032259">
    <property type="term" value="P:methylation"/>
    <property type="evidence" value="ECO:0007669"/>
    <property type="project" value="UniProtKB-KW"/>
</dbReference>
<dbReference type="PROSITE" id="PS00093">
    <property type="entry name" value="N4_MTASE"/>
    <property type="match status" value="1"/>
</dbReference>
<dbReference type="InterPro" id="IPR017985">
    <property type="entry name" value="MeTrfase_CN4_CS"/>
</dbReference>
<dbReference type="Proteomes" id="UP000222054">
    <property type="component" value="Unassembled WGS sequence"/>
</dbReference>
<evidence type="ECO:0000256" key="4">
    <source>
        <dbReference type="ARBA" id="ARBA00022679"/>
    </source>
</evidence>
<keyword evidence="4" id="KW-0808">Transferase</keyword>
<comment type="caution">
    <text evidence="10">The sequence shown here is derived from an EMBL/GenBank/DDBJ whole genome shotgun (WGS) entry which is preliminary data.</text>
</comment>
<gene>
    <name evidence="10" type="ORF">CN958_07960</name>
</gene>
<dbReference type="Gene3D" id="3.40.50.150">
    <property type="entry name" value="Vaccinia Virus protein VP39"/>
    <property type="match status" value="2"/>
</dbReference>
<evidence type="ECO:0000256" key="6">
    <source>
        <dbReference type="ARBA" id="ARBA00022747"/>
    </source>
</evidence>